<evidence type="ECO:0000256" key="1">
    <source>
        <dbReference type="SAM" id="MobiDB-lite"/>
    </source>
</evidence>
<evidence type="ECO:0000313" key="4">
    <source>
        <dbReference type="Proteomes" id="UP001365542"/>
    </source>
</evidence>
<feature type="region of interest" description="Disordered" evidence="1">
    <location>
        <begin position="70"/>
        <end position="120"/>
    </location>
</feature>
<feature type="compositionally biased region" description="Low complexity" evidence="1">
    <location>
        <begin position="70"/>
        <end position="119"/>
    </location>
</feature>
<proteinExistence type="predicted"/>
<protein>
    <submittedName>
        <fullName evidence="3">Uncharacterized protein</fullName>
    </submittedName>
</protein>
<accession>A0AAV9X3L1</accession>
<feature type="chain" id="PRO_5043922929" evidence="2">
    <location>
        <begin position="19"/>
        <end position="1028"/>
    </location>
</feature>
<sequence length="1028" mass="109837">MTALLLAGLPMAFGLSSTFTSTVTNVQTSTYTPLVIVSEGAFCNCNITAPYLCIDLISTWNPFGYSSMTSSSIGSSSNTRSGTSTSTSRRTSSKSTTKSRTTTTTTITRSSSSSTTTTSGIPTPSNLYTFLASDIEAIDIGSSGNMVLTTPGGLTASFTLNSDGTLTTYGSNFTLFANFQNIISTRDLNTIYGLGLCMPKGTSSSGLLVESNIGGLELEDSIYPRQGSGITYAQFFLSDDVLQFTVGNTSYGFINCAGSTISIYEALSDDIPSTCGAVDLSAFSVPTASYSQYYFAGLSTKSAYTLSSCGAASSSSSASSTASGSAPVIPSENNYNYLTKTGAEADFTTPSNPHPVFAMALNDGSYVFVGSDLQITPKSGNLTNFHGFQTTPEDGMIFYGTGAVIFANTSVSVDNSKKRTICYSSPVYLQAASPGAVIPDGATTGPFITNPDIGLLLTGYDFMICSGSNILQLLPDGCPIPDICTLADLALYLLDEYAIQQALYNGNIFSQQIFTPTPTSNPPVTTSGVVETDAVDFARDQLMEGLYSDFCSSELGYFTTSAVINDVYSPITTVTAAAYEVSNNINYLSTVLASVTTDLTVYTTTTTTSLTVSTYNIVSRILSWFTATTYSIILTSTVTYSTVFYPKTSFTTLTLQTSFITIKPRTLQRRTQAASLTPPSLQGYDPNIVGSGCSAYFAILQTSSGVTATTFTFFSDTTTVIQNTATSYTSTFTSVFTTTFPVTGTVTSYSYTSTTTDVSTSVTTDTDYIQVSTTVHIQVTDFTTEVVYSYGRATRTSTDGTTTTTVVNGGQMTICSPTNISGGGIPATVGRFDGSYIPFRNFSYPTSYSDPNGFFATLSSMPPTFPTAAITGYAQGLNKSISEPTDYPAYYLSSMYNVCVGCSYYFRVEYRWNYTARYPQKGVTNTIGYKNSQLRVVFQDLQDNFLKKHEFTANAYDNGDIPGSISMSNKGVSVMTNNFTAIKTPVYYRIGLQWLNLDETLVPASRPGGREAEYFLSVYAGDVYILDA</sequence>
<reference evidence="3 4" key="1">
    <citation type="submission" date="2019-10" db="EMBL/GenBank/DDBJ databases">
        <authorList>
            <person name="Palmer J.M."/>
        </authorList>
    </citation>
    <scope>NUCLEOTIDE SEQUENCE [LARGE SCALE GENOMIC DNA]</scope>
    <source>
        <strain evidence="3 4">TWF694</strain>
    </source>
</reference>
<comment type="caution">
    <text evidence="3">The sequence shown here is derived from an EMBL/GenBank/DDBJ whole genome shotgun (WGS) entry which is preliminary data.</text>
</comment>
<name>A0AAV9X3L1_9PEZI</name>
<keyword evidence="2" id="KW-0732">Signal</keyword>
<dbReference type="AlphaFoldDB" id="A0AAV9X3L1"/>
<dbReference type="EMBL" id="JAVHJO010000012">
    <property type="protein sequence ID" value="KAK6532107.1"/>
    <property type="molecule type" value="Genomic_DNA"/>
</dbReference>
<organism evidence="3 4">
    <name type="scientific">Orbilia ellipsospora</name>
    <dbReference type="NCBI Taxonomy" id="2528407"/>
    <lineage>
        <taxon>Eukaryota</taxon>
        <taxon>Fungi</taxon>
        <taxon>Dikarya</taxon>
        <taxon>Ascomycota</taxon>
        <taxon>Pezizomycotina</taxon>
        <taxon>Orbiliomycetes</taxon>
        <taxon>Orbiliales</taxon>
        <taxon>Orbiliaceae</taxon>
        <taxon>Orbilia</taxon>
    </lineage>
</organism>
<evidence type="ECO:0000313" key="3">
    <source>
        <dbReference type="EMBL" id="KAK6532107.1"/>
    </source>
</evidence>
<dbReference type="Proteomes" id="UP001365542">
    <property type="component" value="Unassembled WGS sequence"/>
</dbReference>
<feature type="signal peptide" evidence="2">
    <location>
        <begin position="1"/>
        <end position="18"/>
    </location>
</feature>
<evidence type="ECO:0000256" key="2">
    <source>
        <dbReference type="SAM" id="SignalP"/>
    </source>
</evidence>
<gene>
    <name evidence="3" type="ORF">TWF694_003269</name>
</gene>
<keyword evidence="4" id="KW-1185">Reference proteome</keyword>